<sequence length="589" mass="65684">MRYLNATEDEMKMADNYYTILSNRVPEIWFDQGIELGGGEPFTVGIEGDERNAKHISKAARYLESLVGSRRPEAVLPYVATYASSGVEQSNSVARAACKYSACILETNISLLAPNVVHTTDQADNMLELEARNRKALDELQVLQYISHPLSRAVDGDLDTIFQSPRGAKPGDYITLEFSDQLELELRNSVTETVWIVDSGTEHILRNAIVEVASDPSRASWTFASNQAMPVDVPLQYTTPSALAKSRIAQIDAERPPVSPFLIDSFKRRHDYLRISLTERCNLRCFYCMPEEGVELSPNGNILTDDEVIRLATLFVKNGVTKIRLTGGEPTVRKGLVDLVGRLNELRQYGLQSIGMTTNGIALHRRLPALVQNGLTHLNISLDTLDPFKFEIMTRRMGHDAVLKSIDTALASPDLRSVKLNVVVIKGLNDSEVLDFLEMTKHQDLSVRFIEFMPFTGNKWDKAKMLPSSELLARISEKHPMIMKASDELNDTARSYLIPGYRGSFGFISSMSDHFCGSCNRLRLTADGQIKVCLFDAKEISLKDQMRQGATDEELMYTIGRAVGAKKEKHAGMEDIDVVTNRPMILIGG</sequence>
<evidence type="ECO:0000256" key="1">
    <source>
        <dbReference type="ARBA" id="ARBA00001966"/>
    </source>
</evidence>
<evidence type="ECO:0000256" key="4">
    <source>
        <dbReference type="ARBA" id="ARBA00022485"/>
    </source>
</evidence>
<dbReference type="STRING" id="92696.A0A4R0RH21"/>
<evidence type="ECO:0000313" key="16">
    <source>
        <dbReference type="Proteomes" id="UP000292702"/>
    </source>
</evidence>
<name>A0A4R0RH21_9APHY</name>
<keyword evidence="11" id="KW-0501">Molybdenum cofactor biosynthesis</keyword>
<accession>A0A4R0RH21</accession>
<keyword evidence="4" id="KW-0004">4Fe-4S</keyword>
<evidence type="ECO:0000256" key="10">
    <source>
        <dbReference type="ARBA" id="ARBA00023134"/>
    </source>
</evidence>
<evidence type="ECO:0000256" key="9">
    <source>
        <dbReference type="ARBA" id="ARBA00023014"/>
    </source>
</evidence>
<keyword evidence="9" id="KW-0411">Iron-sulfur</keyword>
<dbReference type="Pfam" id="PF04055">
    <property type="entry name" value="Radical_SAM"/>
    <property type="match status" value="1"/>
</dbReference>
<dbReference type="NCBIfam" id="TIGR02666">
    <property type="entry name" value="moaA"/>
    <property type="match status" value="1"/>
</dbReference>
<dbReference type="SFLD" id="SFLDG01067">
    <property type="entry name" value="SPASM/twitch_domain_containing"/>
    <property type="match status" value="1"/>
</dbReference>
<dbReference type="SFLD" id="SFLDG01386">
    <property type="entry name" value="main_SPASM_domain-containing"/>
    <property type="match status" value="1"/>
</dbReference>
<evidence type="ECO:0000256" key="8">
    <source>
        <dbReference type="ARBA" id="ARBA00023004"/>
    </source>
</evidence>
<reference evidence="15 16" key="1">
    <citation type="submission" date="2018-11" db="EMBL/GenBank/DDBJ databases">
        <title>Genome assembly of Steccherinum ochraceum LE-BIN_3174, the white-rot fungus of the Steccherinaceae family (The Residual Polyporoid clade, Polyporales, Basidiomycota).</title>
        <authorList>
            <person name="Fedorova T.V."/>
            <person name="Glazunova O.A."/>
            <person name="Landesman E.O."/>
            <person name="Moiseenko K.V."/>
            <person name="Psurtseva N.V."/>
            <person name="Savinova O.S."/>
            <person name="Shakhova N.V."/>
            <person name="Tyazhelova T.V."/>
            <person name="Vasina D.V."/>
        </authorList>
    </citation>
    <scope>NUCLEOTIDE SEQUENCE [LARGE SCALE GENOMIC DNA]</scope>
    <source>
        <strain evidence="15 16">LE-BIN_3174</strain>
    </source>
</reference>
<dbReference type="InterPro" id="IPR050105">
    <property type="entry name" value="MoCo_biosynth_MoaA/MoaC"/>
</dbReference>
<dbReference type="EMBL" id="RWJN01000258">
    <property type="protein sequence ID" value="TCD64069.1"/>
    <property type="molecule type" value="Genomic_DNA"/>
</dbReference>
<dbReference type="InterPro" id="IPR040064">
    <property type="entry name" value="MoaA-like"/>
</dbReference>
<dbReference type="EC" id="4.1.99.22" evidence="3"/>
<evidence type="ECO:0000256" key="2">
    <source>
        <dbReference type="ARBA" id="ARBA00005046"/>
    </source>
</evidence>
<dbReference type="GO" id="GO:0005525">
    <property type="term" value="F:GTP binding"/>
    <property type="evidence" value="ECO:0007669"/>
    <property type="project" value="UniProtKB-KW"/>
</dbReference>
<evidence type="ECO:0000256" key="12">
    <source>
        <dbReference type="ARBA" id="ARBA00023239"/>
    </source>
</evidence>
<dbReference type="SUPFAM" id="SSF102114">
    <property type="entry name" value="Radical SAM enzymes"/>
    <property type="match status" value="1"/>
</dbReference>
<comment type="cofactor">
    <cofactor evidence="1">
        <name>[4Fe-4S] cluster</name>
        <dbReference type="ChEBI" id="CHEBI:49883"/>
    </cofactor>
</comment>
<keyword evidence="7" id="KW-0547">Nucleotide-binding</keyword>
<dbReference type="GO" id="GO:0046872">
    <property type="term" value="F:metal ion binding"/>
    <property type="evidence" value="ECO:0007669"/>
    <property type="project" value="UniProtKB-KW"/>
</dbReference>
<dbReference type="GO" id="GO:0051539">
    <property type="term" value="F:4 iron, 4 sulfur cluster binding"/>
    <property type="evidence" value="ECO:0007669"/>
    <property type="project" value="UniProtKB-KW"/>
</dbReference>
<dbReference type="CDD" id="cd01335">
    <property type="entry name" value="Radical_SAM"/>
    <property type="match status" value="1"/>
</dbReference>
<evidence type="ECO:0000259" key="14">
    <source>
        <dbReference type="PROSITE" id="PS51918"/>
    </source>
</evidence>
<dbReference type="SFLD" id="SFLDG01383">
    <property type="entry name" value="cyclic_pyranopterin_phosphate"/>
    <property type="match status" value="1"/>
</dbReference>
<dbReference type="InterPro" id="IPR000385">
    <property type="entry name" value="MoaA_NifB_PqqE_Fe-S-bd_CS"/>
</dbReference>
<dbReference type="InterPro" id="IPR007197">
    <property type="entry name" value="rSAM"/>
</dbReference>
<dbReference type="InterPro" id="IPR006638">
    <property type="entry name" value="Elp3/MiaA/NifB-like_rSAM"/>
</dbReference>
<evidence type="ECO:0000256" key="3">
    <source>
        <dbReference type="ARBA" id="ARBA00012167"/>
    </source>
</evidence>
<keyword evidence="5" id="KW-0949">S-adenosyl-L-methionine</keyword>
<dbReference type="GO" id="GO:0061798">
    <property type="term" value="F:GTP 3',8'-cyclase activity"/>
    <property type="evidence" value="ECO:0007669"/>
    <property type="project" value="UniProtKB-EC"/>
</dbReference>
<evidence type="ECO:0000313" key="15">
    <source>
        <dbReference type="EMBL" id="TCD64069.1"/>
    </source>
</evidence>
<keyword evidence="10" id="KW-0342">GTP-binding</keyword>
<dbReference type="PANTHER" id="PTHR22960:SF0">
    <property type="entry name" value="MOLYBDENUM COFACTOR BIOSYNTHESIS PROTEIN 1"/>
    <property type="match status" value="1"/>
</dbReference>
<dbReference type="HAMAP" id="MF_01225_B">
    <property type="entry name" value="MoaA_B"/>
    <property type="match status" value="1"/>
</dbReference>
<keyword evidence="16" id="KW-1185">Reference proteome</keyword>
<evidence type="ECO:0000256" key="5">
    <source>
        <dbReference type="ARBA" id="ARBA00022691"/>
    </source>
</evidence>
<evidence type="ECO:0000256" key="13">
    <source>
        <dbReference type="ARBA" id="ARBA00048697"/>
    </source>
</evidence>
<dbReference type="InterPro" id="IPR013483">
    <property type="entry name" value="MoaA"/>
</dbReference>
<evidence type="ECO:0000256" key="11">
    <source>
        <dbReference type="ARBA" id="ARBA00023150"/>
    </source>
</evidence>
<dbReference type="Proteomes" id="UP000292702">
    <property type="component" value="Unassembled WGS sequence"/>
</dbReference>
<keyword evidence="12" id="KW-0456">Lyase</keyword>
<dbReference type="Pfam" id="PF06463">
    <property type="entry name" value="Mob_synth_C"/>
    <property type="match status" value="1"/>
</dbReference>
<proteinExistence type="inferred from homology"/>
<dbReference type="InterPro" id="IPR058240">
    <property type="entry name" value="rSAM_sf"/>
</dbReference>
<dbReference type="PANTHER" id="PTHR22960">
    <property type="entry name" value="MOLYBDOPTERIN COFACTOR SYNTHESIS PROTEIN A"/>
    <property type="match status" value="1"/>
</dbReference>
<keyword evidence="6" id="KW-0479">Metal-binding</keyword>
<dbReference type="CDD" id="cd21117">
    <property type="entry name" value="Twitch_MoaA"/>
    <property type="match status" value="1"/>
</dbReference>
<evidence type="ECO:0000256" key="7">
    <source>
        <dbReference type="ARBA" id="ARBA00022741"/>
    </source>
</evidence>
<dbReference type="GO" id="GO:0006777">
    <property type="term" value="P:Mo-molybdopterin cofactor biosynthetic process"/>
    <property type="evidence" value="ECO:0007669"/>
    <property type="project" value="UniProtKB-KW"/>
</dbReference>
<gene>
    <name evidence="15" type="ORF">EIP91_004577</name>
</gene>
<dbReference type="AlphaFoldDB" id="A0A4R0RH21"/>
<dbReference type="InterPro" id="IPR010505">
    <property type="entry name" value="MoaA_twitch"/>
</dbReference>
<comment type="pathway">
    <text evidence="2">Cofactor biosynthesis; molybdopterin biosynthesis.</text>
</comment>
<feature type="domain" description="Radical SAM core" evidence="14">
    <location>
        <begin position="265"/>
        <end position="494"/>
    </location>
</feature>
<keyword evidence="8" id="KW-0408">Iron</keyword>
<dbReference type="SMART" id="SM00729">
    <property type="entry name" value="Elp3"/>
    <property type="match status" value="1"/>
</dbReference>
<evidence type="ECO:0000256" key="6">
    <source>
        <dbReference type="ARBA" id="ARBA00022723"/>
    </source>
</evidence>
<comment type="caution">
    <text evidence="15">The sequence shown here is derived from an EMBL/GenBank/DDBJ whole genome shotgun (WGS) entry which is preliminary data.</text>
</comment>
<dbReference type="PROSITE" id="PS51918">
    <property type="entry name" value="RADICAL_SAM"/>
    <property type="match status" value="1"/>
</dbReference>
<dbReference type="PROSITE" id="PS01305">
    <property type="entry name" value="MOAA_NIFB_PQQE"/>
    <property type="match status" value="1"/>
</dbReference>
<comment type="catalytic activity">
    <reaction evidence="13">
        <text>GTP + AH2 + S-adenosyl-L-methionine = (8S)-3',8-cyclo-7,8-dihydroguanosine 5'-triphosphate + 5'-deoxyadenosine + L-methionine + A + H(+)</text>
        <dbReference type="Rhea" id="RHEA:49576"/>
        <dbReference type="ChEBI" id="CHEBI:13193"/>
        <dbReference type="ChEBI" id="CHEBI:15378"/>
        <dbReference type="ChEBI" id="CHEBI:17319"/>
        <dbReference type="ChEBI" id="CHEBI:17499"/>
        <dbReference type="ChEBI" id="CHEBI:37565"/>
        <dbReference type="ChEBI" id="CHEBI:57844"/>
        <dbReference type="ChEBI" id="CHEBI:59789"/>
        <dbReference type="ChEBI" id="CHEBI:131766"/>
        <dbReference type="EC" id="4.1.99.22"/>
    </reaction>
</comment>
<dbReference type="OrthoDB" id="429626at2759"/>
<protein>
    <recommendedName>
        <fullName evidence="3">GTP 3',8-cyclase</fullName>
        <ecNumber evidence="3">4.1.99.22</ecNumber>
    </recommendedName>
</protein>
<dbReference type="InterPro" id="IPR013785">
    <property type="entry name" value="Aldolase_TIM"/>
</dbReference>
<dbReference type="UniPathway" id="UPA00344"/>
<dbReference type="Gene3D" id="3.20.20.70">
    <property type="entry name" value="Aldolase class I"/>
    <property type="match status" value="1"/>
</dbReference>
<dbReference type="GO" id="GO:0061799">
    <property type="term" value="F:cyclic pyranopterin monophosphate synthase activity"/>
    <property type="evidence" value="ECO:0007669"/>
    <property type="project" value="TreeGrafter"/>
</dbReference>
<dbReference type="SFLD" id="SFLDS00029">
    <property type="entry name" value="Radical_SAM"/>
    <property type="match status" value="1"/>
</dbReference>
<organism evidence="15 16">
    <name type="scientific">Steccherinum ochraceum</name>
    <dbReference type="NCBI Taxonomy" id="92696"/>
    <lineage>
        <taxon>Eukaryota</taxon>
        <taxon>Fungi</taxon>
        <taxon>Dikarya</taxon>
        <taxon>Basidiomycota</taxon>
        <taxon>Agaricomycotina</taxon>
        <taxon>Agaricomycetes</taxon>
        <taxon>Polyporales</taxon>
        <taxon>Steccherinaceae</taxon>
        <taxon>Steccherinum</taxon>
    </lineage>
</organism>